<evidence type="ECO:0000313" key="1">
    <source>
        <dbReference type="EMBL" id="MCB2407401.1"/>
    </source>
</evidence>
<dbReference type="RefSeq" id="WP_226173137.1">
    <property type="nucleotide sequence ID" value="NZ_JAJADR010000001.1"/>
</dbReference>
<dbReference type="Proteomes" id="UP001165296">
    <property type="component" value="Unassembled WGS sequence"/>
</dbReference>
<comment type="caution">
    <text evidence="1">The sequence shown here is derived from an EMBL/GenBank/DDBJ whole genome shotgun (WGS) entry which is preliminary data.</text>
</comment>
<accession>A0ABS8APZ2</accession>
<proteinExistence type="predicted"/>
<protein>
    <submittedName>
        <fullName evidence="1">Uncharacterized protein</fullName>
    </submittedName>
</protein>
<keyword evidence="2" id="KW-1185">Reference proteome</keyword>
<reference evidence="1" key="1">
    <citation type="submission" date="2021-10" db="EMBL/GenBank/DDBJ databases">
        <authorList>
            <person name="Dean J.D."/>
            <person name="Kim M.K."/>
            <person name="Newey C.N."/>
            <person name="Stoker T.S."/>
            <person name="Thompson D.W."/>
            <person name="Grose J.H."/>
        </authorList>
    </citation>
    <scope>NUCLEOTIDE SEQUENCE</scope>
    <source>
        <strain evidence="1">BT178</strain>
    </source>
</reference>
<evidence type="ECO:0000313" key="2">
    <source>
        <dbReference type="Proteomes" id="UP001165296"/>
    </source>
</evidence>
<name>A0ABS8APZ2_9BACT</name>
<dbReference type="EMBL" id="JAJADR010000001">
    <property type="protein sequence ID" value="MCB2407401.1"/>
    <property type="molecule type" value="Genomic_DNA"/>
</dbReference>
<sequence>MSYDCTITRYSPDFATPIPIKPEEWQRVVQRHAALRFASSLRPEDTIELLTTAPPAAEPKPVTGISRISEKLSRIFRKQHGTAHPQSSSSTEYWLAVLSLSASEAYFPVVAFQRDGVLDLLLEIASELQACIIGQDGEVYFVPGIGLVWDEISMEGTLFNSIEELQQFRQKHGSTYEKAAKQLLIQRGW</sequence>
<organism evidence="1 2">
    <name type="scientific">Hymenobacter lucidus</name>
    <dbReference type="NCBI Taxonomy" id="2880930"/>
    <lineage>
        <taxon>Bacteria</taxon>
        <taxon>Pseudomonadati</taxon>
        <taxon>Bacteroidota</taxon>
        <taxon>Cytophagia</taxon>
        <taxon>Cytophagales</taxon>
        <taxon>Hymenobacteraceae</taxon>
        <taxon>Hymenobacter</taxon>
    </lineage>
</organism>
<gene>
    <name evidence="1" type="ORF">LGH74_05395</name>
</gene>